<comment type="function">
    <text evidence="7">TFIIA is a component of the transcription machinery of RNA polymerase II and plays an important role in transcriptional activation. TFIIA in a complex with TBP mediates transcriptional activity.</text>
</comment>
<dbReference type="Gene3D" id="2.30.18.10">
    <property type="entry name" value="Transcription factor IIA (TFIIA), beta-barrel domain"/>
    <property type="match status" value="1"/>
</dbReference>
<dbReference type="PANTHER" id="PTHR10966">
    <property type="entry name" value="TRANSCRIPTION INITIATION FACTOR IIA SUBUNIT 2"/>
    <property type="match status" value="1"/>
</dbReference>
<proteinExistence type="inferred from homology"/>
<dbReference type="InterPro" id="IPR015872">
    <property type="entry name" value="TFIIA_gsu_N"/>
</dbReference>
<feature type="domain" description="Transcription initiation factor IIA gamma subunit C-terminal" evidence="10">
    <location>
        <begin position="60"/>
        <end position="101"/>
    </location>
</feature>
<dbReference type="Pfam" id="PF02751">
    <property type="entry name" value="TFIIA_gamma_C"/>
    <property type="match status" value="1"/>
</dbReference>
<dbReference type="STRING" id="1754191.A0A1Y1UV24"/>
<dbReference type="GO" id="GO:0017025">
    <property type="term" value="F:TBP-class protein binding"/>
    <property type="evidence" value="ECO:0007669"/>
    <property type="project" value="EnsemblFungi"/>
</dbReference>
<keyword evidence="5 8" id="KW-0804">Transcription</keyword>
<dbReference type="FunFam" id="1.10.287.190:FF:000001">
    <property type="entry name" value="Transcription initiation factor IIA subunit 2"/>
    <property type="match status" value="1"/>
</dbReference>
<evidence type="ECO:0000256" key="4">
    <source>
        <dbReference type="ARBA" id="ARBA00023015"/>
    </source>
</evidence>
<evidence type="ECO:0000256" key="2">
    <source>
        <dbReference type="ARBA" id="ARBA00007675"/>
    </source>
</evidence>
<comment type="subcellular location">
    <subcellularLocation>
        <location evidence="1 8">Nucleus</location>
    </subcellularLocation>
</comment>
<keyword evidence="12" id="KW-1185">Reference proteome</keyword>
<feature type="domain" description="Transcription initiation factor IIA gamma subunit N-terminal" evidence="9">
    <location>
        <begin position="4"/>
        <end position="49"/>
    </location>
</feature>
<dbReference type="Pfam" id="PF02268">
    <property type="entry name" value="TFIIA_gamma_N"/>
    <property type="match status" value="1"/>
</dbReference>
<dbReference type="CDD" id="cd10145">
    <property type="entry name" value="TFIIA_gamma_N"/>
    <property type="match status" value="1"/>
</dbReference>
<reference evidence="11 12" key="2">
    <citation type="submission" date="2016-08" db="EMBL/GenBank/DDBJ databases">
        <title>Pervasive Adenine N6-methylation of Active Genes in Fungi.</title>
        <authorList>
            <consortium name="DOE Joint Genome Institute"/>
            <person name="Mondo S.J."/>
            <person name="Dannebaum R.O."/>
            <person name="Kuo R.C."/>
            <person name="Labutti K."/>
            <person name="Haridas S."/>
            <person name="Kuo A."/>
            <person name="Salamov A."/>
            <person name="Ahrendt S.R."/>
            <person name="Lipzen A."/>
            <person name="Sullivan W."/>
            <person name="Andreopoulos W.B."/>
            <person name="Clum A."/>
            <person name="Lindquist E."/>
            <person name="Daum C."/>
            <person name="Ramamoorthy G.K."/>
            <person name="Gryganskyi A."/>
            <person name="Culley D."/>
            <person name="Magnuson J.K."/>
            <person name="James T.Y."/>
            <person name="O'Malley M.A."/>
            <person name="Stajich J.E."/>
            <person name="Spatafora J.W."/>
            <person name="Visel A."/>
            <person name="Grigoriev I.V."/>
        </authorList>
    </citation>
    <scope>NUCLEOTIDE SEQUENCE [LARGE SCALE GENOMIC DNA]</scope>
    <source>
        <strain evidence="12">finn</strain>
    </source>
</reference>
<evidence type="ECO:0000256" key="6">
    <source>
        <dbReference type="ARBA" id="ARBA00023242"/>
    </source>
</evidence>
<dbReference type="SUPFAM" id="SSF47396">
    <property type="entry name" value="Transcription factor IIA (TFIIA), alpha-helical domain"/>
    <property type="match status" value="1"/>
</dbReference>
<evidence type="ECO:0000256" key="7">
    <source>
        <dbReference type="ARBA" id="ARBA00024733"/>
    </source>
</evidence>
<dbReference type="AlphaFoldDB" id="A0A1Y1UV24"/>
<comment type="similarity">
    <text evidence="2 8">Belongs to the TFIIA subunit 2 family.</text>
</comment>
<dbReference type="PIRSF" id="PIRSF009415">
    <property type="entry name" value="Hum_TFIIA_gamma"/>
    <property type="match status" value="1"/>
</dbReference>
<dbReference type="GO" id="GO:0000979">
    <property type="term" value="F:RNA polymerase II core promoter sequence-specific DNA binding"/>
    <property type="evidence" value="ECO:0007669"/>
    <property type="project" value="EnsemblFungi"/>
</dbReference>
<accession>A0A1Y1UV24</accession>
<evidence type="ECO:0000259" key="9">
    <source>
        <dbReference type="Pfam" id="PF02268"/>
    </source>
</evidence>
<dbReference type="InterPro" id="IPR003194">
    <property type="entry name" value="TFIIA_gsu"/>
</dbReference>
<protein>
    <recommendedName>
        <fullName evidence="3 8">Transcription initiation factor IIA subunit 2</fullName>
    </recommendedName>
</protein>
<name>A0A1Y1UV24_9FUNG</name>
<dbReference type="InterPro" id="IPR015871">
    <property type="entry name" value="TFIIA_gsu_C"/>
</dbReference>
<evidence type="ECO:0000259" key="10">
    <source>
        <dbReference type="Pfam" id="PF02751"/>
    </source>
</evidence>
<dbReference type="GO" id="GO:0005672">
    <property type="term" value="C:transcription factor TFIIA complex"/>
    <property type="evidence" value="ECO:0007669"/>
    <property type="project" value="EnsemblFungi"/>
</dbReference>
<evidence type="ECO:0000256" key="1">
    <source>
        <dbReference type="ARBA" id="ARBA00004123"/>
    </source>
</evidence>
<reference evidence="11 12" key="1">
    <citation type="submission" date="2016-08" db="EMBL/GenBank/DDBJ databases">
        <title>Genomes of anaerobic fungi encode conserved fungal cellulosomes for biomass hydrolysis.</title>
        <authorList>
            <consortium name="DOE Joint Genome Institute"/>
            <person name="Haitjema C.H."/>
            <person name="Gilmore S.P."/>
            <person name="Henske J.K."/>
            <person name="Solomon K.V."/>
            <person name="De Groot R."/>
            <person name="Kuo A."/>
            <person name="Mondo S.J."/>
            <person name="Salamov A.A."/>
            <person name="Labutti K."/>
            <person name="Zhao Z."/>
            <person name="Chiniquy J."/>
            <person name="Barry K."/>
            <person name="Brewer H.M."/>
            <person name="Purvine S.O."/>
            <person name="Wright A.T."/>
            <person name="Boxma B."/>
            <person name="Van Alen T."/>
            <person name="Hackstein J.H."/>
            <person name="Baker S.E."/>
            <person name="Grigoriev I.V."/>
            <person name="O'Malley M.A."/>
        </authorList>
    </citation>
    <scope>NUCLEOTIDE SEQUENCE [LARGE SCALE GENOMIC DNA]</scope>
    <source>
        <strain evidence="12">finn</strain>
    </source>
</reference>
<evidence type="ECO:0000256" key="5">
    <source>
        <dbReference type="ARBA" id="ARBA00023163"/>
    </source>
</evidence>
<comment type="caution">
    <text evidence="11">The sequence shown here is derived from an EMBL/GenBank/DDBJ whole genome shotgun (WGS) entry which is preliminary data.</text>
</comment>
<dbReference type="InterPro" id="IPR009083">
    <property type="entry name" value="TFIIA_a-hlx"/>
</dbReference>
<dbReference type="EMBL" id="MCFH01000076">
    <property type="protein sequence ID" value="ORX41892.1"/>
    <property type="molecule type" value="Genomic_DNA"/>
</dbReference>
<dbReference type="Gene3D" id="1.10.287.190">
    <property type="entry name" value="Transcription factor IIA gamma subunit, alpha-helical domain"/>
    <property type="match status" value="1"/>
</dbReference>
<evidence type="ECO:0000256" key="8">
    <source>
        <dbReference type="PIRNR" id="PIRNR009415"/>
    </source>
</evidence>
<dbReference type="SUPFAM" id="SSF50784">
    <property type="entry name" value="Transcription factor IIA (TFIIA), beta-barrel domain"/>
    <property type="match status" value="1"/>
</dbReference>
<sequence length="110" mass="12613">MTQYELYRRSSVGMALTDTLDEMIQGSLIDPQLAMKILHQFDLSMAEALQKNVRCKAGFKGHLDTYRFCDDVWTFVVINPNFRFENESMVANKIKVVACAGKRANETEKE</sequence>
<keyword evidence="6 8" id="KW-0539">Nucleus</keyword>
<dbReference type="GO" id="GO:0051123">
    <property type="term" value="P:RNA polymerase II preinitiation complex assembly"/>
    <property type="evidence" value="ECO:0007669"/>
    <property type="project" value="EnsemblFungi"/>
</dbReference>
<evidence type="ECO:0000313" key="12">
    <source>
        <dbReference type="Proteomes" id="UP000193719"/>
    </source>
</evidence>
<gene>
    <name evidence="11" type="ORF">BCR36DRAFT_587692</name>
</gene>
<dbReference type="OrthoDB" id="586585at2759"/>
<dbReference type="GO" id="GO:0060261">
    <property type="term" value="P:positive regulation of transcription initiation by RNA polymerase II"/>
    <property type="evidence" value="ECO:0007669"/>
    <property type="project" value="EnsemblFungi"/>
</dbReference>
<dbReference type="Proteomes" id="UP000193719">
    <property type="component" value="Unassembled WGS sequence"/>
</dbReference>
<organism evidence="11 12">
    <name type="scientific">Piromyces finnis</name>
    <dbReference type="NCBI Taxonomy" id="1754191"/>
    <lineage>
        <taxon>Eukaryota</taxon>
        <taxon>Fungi</taxon>
        <taxon>Fungi incertae sedis</taxon>
        <taxon>Chytridiomycota</taxon>
        <taxon>Chytridiomycota incertae sedis</taxon>
        <taxon>Neocallimastigomycetes</taxon>
        <taxon>Neocallimastigales</taxon>
        <taxon>Neocallimastigaceae</taxon>
        <taxon>Piromyces</taxon>
    </lineage>
</organism>
<dbReference type="CDD" id="cd10014">
    <property type="entry name" value="TFIIA_gamma_C"/>
    <property type="match status" value="1"/>
</dbReference>
<keyword evidence="4 8" id="KW-0805">Transcription regulation</keyword>
<evidence type="ECO:0000313" key="11">
    <source>
        <dbReference type="EMBL" id="ORX41892.1"/>
    </source>
</evidence>
<evidence type="ECO:0000256" key="3">
    <source>
        <dbReference type="ARBA" id="ARBA00019928"/>
    </source>
</evidence>
<dbReference type="InterPro" id="IPR009088">
    <property type="entry name" value="TFIIA_b-brl"/>
</dbReference>